<keyword evidence="3" id="KW-1185">Reference proteome</keyword>
<evidence type="ECO:0000313" key="3">
    <source>
        <dbReference type="Proteomes" id="UP000183832"/>
    </source>
</evidence>
<keyword evidence="1" id="KW-0732">Signal</keyword>
<dbReference type="AlphaFoldDB" id="A0A1J1HN31"/>
<evidence type="ECO:0000256" key="1">
    <source>
        <dbReference type="SAM" id="SignalP"/>
    </source>
</evidence>
<proteinExistence type="predicted"/>
<gene>
    <name evidence="2" type="ORF">CLUMA_CG001437</name>
</gene>
<evidence type="ECO:0000313" key="2">
    <source>
        <dbReference type="EMBL" id="CRK87641.1"/>
    </source>
</evidence>
<accession>A0A1J1HN31</accession>
<dbReference type="PANTHER" id="PTHR20898:SF0">
    <property type="entry name" value="DAEDALUS ON 3-RELATED"/>
    <property type="match status" value="1"/>
</dbReference>
<feature type="chain" id="PRO_5012158957" evidence="1">
    <location>
        <begin position="25"/>
        <end position="245"/>
    </location>
</feature>
<dbReference type="PANTHER" id="PTHR20898">
    <property type="entry name" value="DAEDALUS ON 3-RELATED-RELATED"/>
    <property type="match status" value="1"/>
</dbReference>
<reference evidence="2 3" key="1">
    <citation type="submission" date="2015-04" db="EMBL/GenBank/DDBJ databases">
        <authorList>
            <person name="Syromyatnikov M.Y."/>
            <person name="Popov V.N."/>
        </authorList>
    </citation>
    <scope>NUCLEOTIDE SEQUENCE [LARGE SCALE GENOMIC DNA]</scope>
</reference>
<sequence>MKGLNASKFLLIFTFYCVLDISFAKRVIVFDSVSCLSSNKSMVFFECYVKPITGDIATLNFVIHFLKTVSDAFFAYDVTLKTGNRGFRSVVNGKDIDLCKLLDGSKKSSVLNYGLNLVRRHFPEGSLHPCPYTLQYDVTLKVGNRGFRSFVNGKDIDICKFLDGSKTSSVMKYALNLVGKYFPKEALHPCPFLPGSMEFKNILSGSPETKMTIFPPATYMIKLKYYNKEDDNIGSLNVTCTSKNV</sequence>
<protein>
    <submittedName>
        <fullName evidence="2">CLUMA_CG001437, isoform A</fullName>
    </submittedName>
</protein>
<feature type="signal peptide" evidence="1">
    <location>
        <begin position="1"/>
        <end position="24"/>
    </location>
</feature>
<dbReference type="EMBL" id="CVRI01000004">
    <property type="protein sequence ID" value="CRK87641.1"/>
    <property type="molecule type" value="Genomic_DNA"/>
</dbReference>
<dbReference type="Proteomes" id="UP000183832">
    <property type="component" value="Unassembled WGS sequence"/>
</dbReference>
<name>A0A1J1HN31_9DIPT</name>
<organism evidence="2 3">
    <name type="scientific">Clunio marinus</name>
    <dbReference type="NCBI Taxonomy" id="568069"/>
    <lineage>
        <taxon>Eukaryota</taxon>
        <taxon>Metazoa</taxon>
        <taxon>Ecdysozoa</taxon>
        <taxon>Arthropoda</taxon>
        <taxon>Hexapoda</taxon>
        <taxon>Insecta</taxon>
        <taxon>Pterygota</taxon>
        <taxon>Neoptera</taxon>
        <taxon>Endopterygota</taxon>
        <taxon>Diptera</taxon>
        <taxon>Nematocera</taxon>
        <taxon>Chironomoidea</taxon>
        <taxon>Chironomidae</taxon>
        <taxon>Clunio</taxon>
    </lineage>
</organism>